<evidence type="ECO:0000313" key="6">
    <source>
        <dbReference type="Proteomes" id="UP000234857"/>
    </source>
</evidence>
<feature type="transmembrane region" description="Helical" evidence="2">
    <location>
        <begin position="411"/>
        <end position="437"/>
    </location>
</feature>
<accession>A0A2N5Z910</accession>
<keyword evidence="2" id="KW-0472">Membrane</keyword>
<feature type="transmembrane region" description="Helical" evidence="2">
    <location>
        <begin position="480"/>
        <end position="500"/>
    </location>
</feature>
<feature type="domain" description="DUF2207" evidence="3">
    <location>
        <begin position="25"/>
        <end position="216"/>
    </location>
</feature>
<dbReference type="Proteomes" id="UP000234857">
    <property type="component" value="Unassembled WGS sequence"/>
</dbReference>
<evidence type="ECO:0000259" key="3">
    <source>
        <dbReference type="Pfam" id="PF09972"/>
    </source>
</evidence>
<dbReference type="Pfam" id="PF09972">
    <property type="entry name" value="DUF2207"/>
    <property type="match status" value="1"/>
</dbReference>
<evidence type="ECO:0000256" key="1">
    <source>
        <dbReference type="SAM" id="MobiDB-lite"/>
    </source>
</evidence>
<feature type="region of interest" description="Disordered" evidence="1">
    <location>
        <begin position="612"/>
        <end position="636"/>
    </location>
</feature>
<protein>
    <recommendedName>
        <fullName evidence="7">DUF2207 domain-containing protein</fullName>
    </recommendedName>
</protein>
<feature type="transmembrane region" description="Helical" evidence="2">
    <location>
        <begin position="240"/>
        <end position="258"/>
    </location>
</feature>
<feature type="transmembrane region" description="Helical" evidence="2">
    <location>
        <begin position="449"/>
        <end position="474"/>
    </location>
</feature>
<dbReference type="AlphaFoldDB" id="A0A2N5Z910"/>
<evidence type="ECO:0000313" key="5">
    <source>
        <dbReference type="EMBL" id="PLX15163.1"/>
    </source>
</evidence>
<feature type="compositionally biased region" description="Gly residues" evidence="1">
    <location>
        <begin position="619"/>
        <end position="636"/>
    </location>
</feature>
<comment type="caution">
    <text evidence="5">The sequence shown here is derived from an EMBL/GenBank/DDBJ whole genome shotgun (WGS) entry which is preliminary data.</text>
</comment>
<evidence type="ECO:0000259" key="4">
    <source>
        <dbReference type="Pfam" id="PF20990"/>
    </source>
</evidence>
<gene>
    <name evidence="5" type="ORF">C0601_13610</name>
</gene>
<sequence>MSIKRFGFIFLLIFSIITVSAASERITEYGSEINVDENGVVHVKEIISWYCHTDGGKRGIFRDFPTVYTGRVRTRFSVPFKIISIKKNGAKEDYHTKPLTNGVRIYIGNENVFLKRGVYKYEIDYVTSRQIQFGGGEGGDDVFKWNVTGNDWSFPIEKAWAKISLPAGAPETFFTAYTGKQGEYGEEYTTKILPSGERYAETTKKLRPGEGITIESHFPAGYVKQPTGAEKMNLFFMDNLGEIIGLAGIILLLIYYLITWMRVGVDPVKGSIIPRFDPPENMEAGDLRYIIKMGYDKKIFTATIIEMAVKGYIRIEEDDDDYTLYRNKDVEIKEHFYKKIEMKLFAGADFIELSRSNYRRLQDTNEYIKKELKKKYNNILFYKNTGYSVVGFLLSGVILVGATLLSASNPAAIFLTVWLSIWNIGVFALSSAVFSAWKEFFTDEHKISEAAGAIFLTIFTIPFLGADIAVFYFFGKIASIPLLFIAVILIGLDLLFAYLLKRPTYEGRRIMDYIEGMKMYMSVAEKHWLNRLNPPEETPELFERLLPYAIALGVGNKWGERFNDKFNFSEADRSGRNSYYPIWYSSRSGKDFTPASFTSGMASGFSNAVSSSSAPASSGGSGGSGGGGGGGGGGSW</sequence>
<dbReference type="Pfam" id="PF20990">
    <property type="entry name" value="DUF2207_C"/>
    <property type="match status" value="2"/>
</dbReference>
<dbReference type="InterPro" id="IPR018702">
    <property type="entry name" value="DUF2207"/>
</dbReference>
<keyword evidence="2" id="KW-0812">Transmembrane</keyword>
<evidence type="ECO:0000256" key="2">
    <source>
        <dbReference type="SAM" id="Phobius"/>
    </source>
</evidence>
<feature type="transmembrane region" description="Helical" evidence="2">
    <location>
        <begin position="380"/>
        <end position="405"/>
    </location>
</feature>
<proteinExistence type="predicted"/>
<dbReference type="InterPro" id="IPR048389">
    <property type="entry name" value="YciQ-like_C"/>
</dbReference>
<keyword evidence="2" id="KW-1133">Transmembrane helix</keyword>
<evidence type="ECO:0008006" key="7">
    <source>
        <dbReference type="Google" id="ProtNLM"/>
    </source>
</evidence>
<organism evidence="5 6">
    <name type="scientific">Muiribacterium halophilum</name>
    <dbReference type="NCBI Taxonomy" id="2053465"/>
    <lineage>
        <taxon>Bacteria</taxon>
        <taxon>Candidatus Muiribacteriota</taxon>
        <taxon>Candidatus Muiribacteriia</taxon>
        <taxon>Candidatus Muiribacteriales</taxon>
        <taxon>Candidatus Muiribacteriaceae</taxon>
        <taxon>Candidatus Muiribacterium</taxon>
    </lineage>
</organism>
<dbReference type="EMBL" id="PKTG01000146">
    <property type="protein sequence ID" value="PLX15163.1"/>
    <property type="molecule type" value="Genomic_DNA"/>
</dbReference>
<reference evidence="5 6" key="1">
    <citation type="submission" date="2017-11" db="EMBL/GenBank/DDBJ databases">
        <title>Genome-resolved metagenomics identifies genetic mobility, metabolic interactions, and unexpected diversity in perchlorate-reducing communities.</title>
        <authorList>
            <person name="Barnum T.P."/>
            <person name="Figueroa I.A."/>
            <person name="Carlstrom C.I."/>
            <person name="Lucas L.N."/>
            <person name="Engelbrektson A.L."/>
            <person name="Coates J.D."/>
        </authorList>
    </citation>
    <scope>NUCLEOTIDE SEQUENCE [LARGE SCALE GENOMIC DNA]</scope>
    <source>
        <strain evidence="5">BM706</strain>
    </source>
</reference>
<feature type="domain" description="Predicted membrane protein YciQ-like C-terminal" evidence="4">
    <location>
        <begin position="440"/>
        <end position="562"/>
    </location>
</feature>
<name>A0A2N5Z910_MUIH1</name>
<feature type="domain" description="Predicted membrane protein YciQ-like C-terminal" evidence="4">
    <location>
        <begin position="275"/>
        <end position="438"/>
    </location>
</feature>